<protein>
    <recommendedName>
        <fullName evidence="2">SpoVT-AbrB domain-containing protein</fullName>
    </recommendedName>
</protein>
<name>X1TC77_9ZZZZ</name>
<proteinExistence type="predicted"/>
<reference evidence="1" key="1">
    <citation type="journal article" date="2014" name="Front. Microbiol.">
        <title>High frequency of phylogenetically diverse reductive dehalogenase-homologous genes in deep subseafloor sedimentary metagenomes.</title>
        <authorList>
            <person name="Kawai M."/>
            <person name="Futagami T."/>
            <person name="Toyoda A."/>
            <person name="Takaki Y."/>
            <person name="Nishi S."/>
            <person name="Hori S."/>
            <person name="Arai W."/>
            <person name="Tsubouchi T."/>
            <person name="Morono Y."/>
            <person name="Uchiyama I."/>
            <person name="Ito T."/>
            <person name="Fujiyama A."/>
            <person name="Inagaki F."/>
            <person name="Takami H."/>
        </authorList>
    </citation>
    <scope>NUCLEOTIDE SEQUENCE</scope>
    <source>
        <strain evidence="1">Expedition CK06-06</strain>
    </source>
</reference>
<dbReference type="EMBL" id="BARW01006561">
    <property type="protein sequence ID" value="GAI77629.1"/>
    <property type="molecule type" value="Genomic_DNA"/>
</dbReference>
<sequence length="57" mass="6830">MEKPYRYLKKLVKIGNSFYIIMPANWLNKHKAAFNKMKVQEVVMEVFDDKIVIMLPK</sequence>
<accession>X1TC77</accession>
<comment type="caution">
    <text evidence="1">The sequence shown here is derived from an EMBL/GenBank/DDBJ whole genome shotgun (WGS) entry which is preliminary data.</text>
</comment>
<dbReference type="AlphaFoldDB" id="X1TC77"/>
<evidence type="ECO:0008006" key="2">
    <source>
        <dbReference type="Google" id="ProtNLM"/>
    </source>
</evidence>
<gene>
    <name evidence="1" type="ORF">S12H4_13786</name>
</gene>
<evidence type="ECO:0000313" key="1">
    <source>
        <dbReference type="EMBL" id="GAI77629.1"/>
    </source>
</evidence>
<organism evidence="1">
    <name type="scientific">marine sediment metagenome</name>
    <dbReference type="NCBI Taxonomy" id="412755"/>
    <lineage>
        <taxon>unclassified sequences</taxon>
        <taxon>metagenomes</taxon>
        <taxon>ecological metagenomes</taxon>
    </lineage>
</organism>